<evidence type="ECO:0000313" key="1">
    <source>
        <dbReference type="EMBL" id="KAI5655238.1"/>
    </source>
</evidence>
<organism evidence="1 2">
    <name type="scientific">Catharanthus roseus</name>
    <name type="common">Madagascar periwinkle</name>
    <name type="synonym">Vinca rosea</name>
    <dbReference type="NCBI Taxonomy" id="4058"/>
    <lineage>
        <taxon>Eukaryota</taxon>
        <taxon>Viridiplantae</taxon>
        <taxon>Streptophyta</taxon>
        <taxon>Embryophyta</taxon>
        <taxon>Tracheophyta</taxon>
        <taxon>Spermatophyta</taxon>
        <taxon>Magnoliopsida</taxon>
        <taxon>eudicotyledons</taxon>
        <taxon>Gunneridae</taxon>
        <taxon>Pentapetalae</taxon>
        <taxon>asterids</taxon>
        <taxon>lamiids</taxon>
        <taxon>Gentianales</taxon>
        <taxon>Apocynaceae</taxon>
        <taxon>Rauvolfioideae</taxon>
        <taxon>Vinceae</taxon>
        <taxon>Catharanthinae</taxon>
        <taxon>Catharanthus</taxon>
    </lineage>
</organism>
<protein>
    <submittedName>
        <fullName evidence="1">Uncharacterized protein</fullName>
    </submittedName>
</protein>
<evidence type="ECO:0000313" key="2">
    <source>
        <dbReference type="Proteomes" id="UP001060085"/>
    </source>
</evidence>
<keyword evidence="2" id="KW-1185">Reference proteome</keyword>
<dbReference type="Proteomes" id="UP001060085">
    <property type="component" value="Linkage Group LG07"/>
</dbReference>
<sequence>MDFFWFTVVLIFFSFLIQKLNQKQKKNLPPSPPSLPILGHLHLINKGPLHRSFHHLSTKYGPIIYLRFGNRPTLIVSSPSIAEECFTKNDIIFANRPPSIGVDYFSYNRTTMGSAPYGDHWRNIRRVSTIQIFSSTAIGRFSAVRLQEVGFILKKLVSNEIGKVNLNSLFFELVFNLIMKMVSGKRWVEPYDMFDADIPTGLSDFIPILRWFDFGGFEKKLQEFKEKGDNFLQDLVDETRRINGGISESAKFHKTLIESLLSLQEADPQFYTDDIIKGIILILFSAGTGTSALTMEWAMSLLLNHTEVMEKLRKEIEHNVPSDRLIDDSDLSKLPYLRCIINETLRLFPVAPILLPHMSSTNCTVSGYNISRNTTLMVNVWAIHRDPNIWEEPTKFMPERFEGFKADQSDGFKFFPFGIGRRACPGYGMGMRIIGLTLATLIQCFEWERIGNELVDLEEGSGFTLSKTKPLEALCRPRPAMINLLSQL</sequence>
<accession>A0ACC0A747</accession>
<reference evidence="2" key="1">
    <citation type="journal article" date="2023" name="Nat. Plants">
        <title>Single-cell RNA sequencing provides a high-resolution roadmap for understanding the multicellular compartmentation of specialized metabolism.</title>
        <authorList>
            <person name="Sun S."/>
            <person name="Shen X."/>
            <person name="Li Y."/>
            <person name="Li Y."/>
            <person name="Wang S."/>
            <person name="Li R."/>
            <person name="Zhang H."/>
            <person name="Shen G."/>
            <person name="Guo B."/>
            <person name="Wei J."/>
            <person name="Xu J."/>
            <person name="St-Pierre B."/>
            <person name="Chen S."/>
            <person name="Sun C."/>
        </authorList>
    </citation>
    <scope>NUCLEOTIDE SEQUENCE [LARGE SCALE GENOMIC DNA]</scope>
</reference>
<proteinExistence type="predicted"/>
<comment type="caution">
    <text evidence="1">The sequence shown here is derived from an EMBL/GenBank/DDBJ whole genome shotgun (WGS) entry which is preliminary data.</text>
</comment>
<dbReference type="EMBL" id="CM044707">
    <property type="protein sequence ID" value="KAI5655238.1"/>
    <property type="molecule type" value="Genomic_DNA"/>
</dbReference>
<name>A0ACC0A747_CATRO</name>
<gene>
    <name evidence="1" type="ORF">M9H77_32425</name>
</gene>